<protein>
    <submittedName>
        <fullName evidence="1">Uncharacterized protein</fullName>
    </submittedName>
</protein>
<evidence type="ECO:0000313" key="2">
    <source>
        <dbReference type="Proteomes" id="UP000826195"/>
    </source>
</evidence>
<keyword evidence="2" id="KW-1185">Reference proteome</keyword>
<comment type="caution">
    <text evidence="1">The sequence shown here is derived from an EMBL/GenBank/DDBJ whole genome shotgun (WGS) entry which is preliminary data.</text>
</comment>
<organism evidence="1 2">
    <name type="scientific">Cotesia glomerata</name>
    <name type="common">Lepidopteran parasitic wasp</name>
    <name type="synonym">Apanteles glomeratus</name>
    <dbReference type="NCBI Taxonomy" id="32391"/>
    <lineage>
        <taxon>Eukaryota</taxon>
        <taxon>Metazoa</taxon>
        <taxon>Ecdysozoa</taxon>
        <taxon>Arthropoda</taxon>
        <taxon>Hexapoda</taxon>
        <taxon>Insecta</taxon>
        <taxon>Pterygota</taxon>
        <taxon>Neoptera</taxon>
        <taxon>Endopterygota</taxon>
        <taxon>Hymenoptera</taxon>
        <taxon>Apocrita</taxon>
        <taxon>Ichneumonoidea</taxon>
        <taxon>Braconidae</taxon>
        <taxon>Microgastrinae</taxon>
        <taxon>Cotesia</taxon>
    </lineage>
</organism>
<dbReference type="Proteomes" id="UP000826195">
    <property type="component" value="Unassembled WGS sequence"/>
</dbReference>
<dbReference type="AlphaFoldDB" id="A0AAV7J737"/>
<sequence length="94" mass="11500">MVMRSDVTTRNSDYKRPYTRKFCFRIYRSPPAFSRYRYPESTARRRCGLLLILFRSGTEKEKELKLNVMRVGLEWDEFETDMERREDMKGREDT</sequence>
<proteinExistence type="predicted"/>
<accession>A0AAV7J737</accession>
<name>A0AAV7J737_COTGL</name>
<reference evidence="1 2" key="1">
    <citation type="journal article" date="2021" name="J. Hered.">
        <title>A chromosome-level genome assembly of the parasitoid wasp, Cotesia glomerata (Hymenoptera: Braconidae).</title>
        <authorList>
            <person name="Pinto B.J."/>
            <person name="Weis J.J."/>
            <person name="Gamble T."/>
            <person name="Ode P.J."/>
            <person name="Paul R."/>
            <person name="Zaspel J.M."/>
        </authorList>
    </citation>
    <scope>NUCLEOTIDE SEQUENCE [LARGE SCALE GENOMIC DNA]</scope>
    <source>
        <strain evidence="1">CgM1</strain>
    </source>
</reference>
<dbReference type="EMBL" id="JAHXZJ010000001">
    <property type="protein sequence ID" value="KAH0568696.1"/>
    <property type="molecule type" value="Genomic_DNA"/>
</dbReference>
<evidence type="ECO:0000313" key="1">
    <source>
        <dbReference type="EMBL" id="KAH0568696.1"/>
    </source>
</evidence>
<gene>
    <name evidence="1" type="ORF">KQX54_021386</name>
</gene>